<keyword evidence="4 6" id="KW-1133">Transmembrane helix</keyword>
<evidence type="ECO:0000256" key="4">
    <source>
        <dbReference type="ARBA" id="ARBA00022989"/>
    </source>
</evidence>
<dbReference type="GO" id="GO:0055085">
    <property type="term" value="P:transmembrane transport"/>
    <property type="evidence" value="ECO:0007669"/>
    <property type="project" value="InterPro"/>
</dbReference>
<dbReference type="InterPro" id="IPR051204">
    <property type="entry name" value="ABC_transp_perm/SBD"/>
</dbReference>
<dbReference type="EMBL" id="BATB01000027">
    <property type="protein sequence ID" value="GAD56048.1"/>
    <property type="molecule type" value="Genomic_DNA"/>
</dbReference>
<dbReference type="CDD" id="cd06261">
    <property type="entry name" value="TM_PBP2"/>
    <property type="match status" value="1"/>
</dbReference>
<feature type="transmembrane region" description="Helical" evidence="6">
    <location>
        <begin position="212"/>
        <end position="232"/>
    </location>
</feature>
<feature type="transmembrane region" description="Helical" evidence="6">
    <location>
        <begin position="296"/>
        <end position="317"/>
    </location>
</feature>
<dbReference type="Proteomes" id="UP000016566">
    <property type="component" value="Unassembled WGS sequence"/>
</dbReference>
<dbReference type="eggNOG" id="COG1174">
    <property type="taxonomic scope" value="Bacteria"/>
</dbReference>
<dbReference type="PROSITE" id="PS50928">
    <property type="entry name" value="ABC_TM1"/>
    <property type="match status" value="1"/>
</dbReference>
<dbReference type="PANTHER" id="PTHR30177">
    <property type="entry name" value="GLYCINE BETAINE/L-PROLINE TRANSPORT SYSTEM PERMEASE PROTEIN PROW"/>
    <property type="match status" value="1"/>
</dbReference>
<evidence type="ECO:0000256" key="1">
    <source>
        <dbReference type="ARBA" id="ARBA00004651"/>
    </source>
</evidence>
<evidence type="ECO:0000256" key="6">
    <source>
        <dbReference type="RuleBase" id="RU363032"/>
    </source>
</evidence>
<evidence type="ECO:0000313" key="8">
    <source>
        <dbReference type="EMBL" id="GAD56048.1"/>
    </source>
</evidence>
<dbReference type="GO" id="GO:0031460">
    <property type="term" value="P:glycine betaine transport"/>
    <property type="evidence" value="ECO:0007669"/>
    <property type="project" value="TreeGrafter"/>
</dbReference>
<comment type="similarity">
    <text evidence="6">Belongs to the binding-protein-dependent transport system permease family.</text>
</comment>
<reference evidence="8" key="1">
    <citation type="journal article" date="2013" name="Genome Announc.">
        <title>Draft Genome Sequence of Loktanella cinnabarina LL-001T, Isolated from Deep-Sea Floor Sediment.</title>
        <authorList>
            <person name="Nishi S."/>
            <person name="Tsubouchi T."/>
            <person name="Takaki Y."/>
            <person name="Koyanagi R."/>
            <person name="Satoh N."/>
            <person name="Maruyama T."/>
            <person name="Hatada Y."/>
        </authorList>
    </citation>
    <scope>NUCLEOTIDE SEQUENCE [LARGE SCALE GENOMIC DNA]</scope>
    <source>
        <strain evidence="8">LL-001</strain>
    </source>
</reference>
<dbReference type="Gene3D" id="1.10.3720.10">
    <property type="entry name" value="MetI-like"/>
    <property type="match status" value="1"/>
</dbReference>
<feature type="transmembrane region" description="Helical" evidence="6">
    <location>
        <begin position="350"/>
        <end position="373"/>
    </location>
</feature>
<dbReference type="GO" id="GO:0005886">
    <property type="term" value="C:plasma membrane"/>
    <property type="evidence" value="ECO:0007669"/>
    <property type="project" value="UniProtKB-SubCell"/>
</dbReference>
<evidence type="ECO:0000256" key="2">
    <source>
        <dbReference type="ARBA" id="ARBA00022448"/>
    </source>
</evidence>
<dbReference type="PANTHER" id="PTHR30177:SF30">
    <property type="entry name" value="GLYCINE BETAINE UPTAKE SYSTEM PERMEASE PROTEIN YEHY"/>
    <property type="match status" value="1"/>
</dbReference>
<keyword evidence="2 6" id="KW-0813">Transport</keyword>
<evidence type="ECO:0000313" key="9">
    <source>
        <dbReference type="Proteomes" id="UP000016566"/>
    </source>
</evidence>
<comment type="caution">
    <text evidence="8">The sequence shown here is derived from an EMBL/GenBank/DDBJ whole genome shotgun (WGS) entry which is preliminary data.</text>
</comment>
<dbReference type="SUPFAM" id="SSF161098">
    <property type="entry name" value="MetI-like"/>
    <property type="match status" value="1"/>
</dbReference>
<dbReference type="Pfam" id="PF00528">
    <property type="entry name" value="BPD_transp_1"/>
    <property type="match status" value="1"/>
</dbReference>
<organism evidence="8 9">
    <name type="scientific">Limimaricola cinnabarinus LL-001</name>
    <dbReference type="NCBI Taxonomy" id="1337093"/>
    <lineage>
        <taxon>Bacteria</taxon>
        <taxon>Pseudomonadati</taxon>
        <taxon>Pseudomonadota</taxon>
        <taxon>Alphaproteobacteria</taxon>
        <taxon>Rhodobacterales</taxon>
        <taxon>Paracoccaceae</taxon>
        <taxon>Limimaricola</taxon>
    </lineage>
</organism>
<proteinExistence type="inferred from homology"/>
<dbReference type="RefSeq" id="WP_021694149.1">
    <property type="nucleotide sequence ID" value="NZ_BATB01000027.1"/>
</dbReference>
<feature type="transmembrane region" description="Helical" evidence="6">
    <location>
        <begin position="46"/>
        <end position="65"/>
    </location>
</feature>
<feature type="transmembrane region" description="Helical" evidence="6">
    <location>
        <begin position="72"/>
        <end position="91"/>
    </location>
</feature>
<evidence type="ECO:0000256" key="3">
    <source>
        <dbReference type="ARBA" id="ARBA00022692"/>
    </source>
</evidence>
<feature type="transmembrane region" description="Helical" evidence="6">
    <location>
        <begin position="131"/>
        <end position="149"/>
    </location>
</feature>
<dbReference type="AlphaFoldDB" id="U3AMT1"/>
<feature type="transmembrane region" description="Helical" evidence="6">
    <location>
        <begin position="323"/>
        <end position="343"/>
    </location>
</feature>
<keyword evidence="5 6" id="KW-0472">Membrane</keyword>
<dbReference type="InterPro" id="IPR000515">
    <property type="entry name" value="MetI-like"/>
</dbReference>
<gene>
    <name evidence="8" type="ORF">MBELCI_2100</name>
</gene>
<evidence type="ECO:0000256" key="5">
    <source>
        <dbReference type="ARBA" id="ARBA00023136"/>
    </source>
</evidence>
<feature type="transmembrane region" description="Helical" evidence="6">
    <location>
        <begin position="180"/>
        <end position="200"/>
    </location>
</feature>
<feature type="transmembrane region" description="Helical" evidence="6">
    <location>
        <begin position="252"/>
        <end position="275"/>
    </location>
</feature>
<keyword evidence="9" id="KW-1185">Reference proteome</keyword>
<protein>
    <submittedName>
        <fullName evidence="8">L-proline glycine betaine ABC transport system permease protein ProW</fullName>
    </submittedName>
</protein>
<feature type="transmembrane region" description="Helical" evidence="6">
    <location>
        <begin position="103"/>
        <end position="124"/>
    </location>
</feature>
<feature type="domain" description="ABC transmembrane type-1" evidence="7">
    <location>
        <begin position="174"/>
        <end position="369"/>
    </location>
</feature>
<name>U3AMT1_9RHOB</name>
<evidence type="ECO:0000259" key="7">
    <source>
        <dbReference type="PROSITE" id="PS50928"/>
    </source>
</evidence>
<sequence>MKNASRRSAAVYALPALAGLALLPFLDFRANRIVSGEGVMLWAPEGGSLLGAATLATLILGTVLIGAQLGRFVAALAALALLLWLAGQGAATLSAEAPEFARISLGGGFWIAAAFAALAAADAVARLSLGALVRIVALALPALGFGLALRGGLFDDLSILREYAANRDVFDAALGGHMRLVLGSLIPALLIGLPLGWLCFSSRRARTVVLPVLNLLQTTPSIAMFGLLMVPLGALSRAVPALRDWGVGGIGAAPAIVALALYALLPIVANTYAGLVGVPETMRDAGRGMGMSRARLLARVELPLAAPVILTGIRIVVVQNIGLAAVAALIGGGGFGTLVFRGMGQAAMDLVLLGTLPIVALAILASLMFDAIIETTRRGGAR</sequence>
<dbReference type="STRING" id="1337093.MBELCI_2100"/>
<feature type="transmembrane region" description="Helical" evidence="6">
    <location>
        <begin position="9"/>
        <end position="26"/>
    </location>
</feature>
<keyword evidence="3 6" id="KW-0812">Transmembrane</keyword>
<accession>U3AMT1</accession>
<comment type="subcellular location">
    <subcellularLocation>
        <location evidence="1 6">Cell membrane</location>
        <topology evidence="1 6">Multi-pass membrane protein</topology>
    </subcellularLocation>
</comment>
<dbReference type="InterPro" id="IPR035906">
    <property type="entry name" value="MetI-like_sf"/>
</dbReference>